<evidence type="ECO:0000259" key="3">
    <source>
        <dbReference type="PROSITE" id="PS50977"/>
    </source>
</evidence>
<feature type="DNA-binding region" description="H-T-H motif" evidence="2">
    <location>
        <begin position="22"/>
        <end position="41"/>
    </location>
</feature>
<keyword evidence="1 2" id="KW-0238">DNA-binding</keyword>
<reference evidence="5" key="1">
    <citation type="submission" date="2016-07" db="EMBL/GenBank/DDBJ databases">
        <title>Frankia sp. NRRL B-16219 Genome sequencing.</title>
        <authorList>
            <person name="Ghodhbane-Gtari F."/>
            <person name="Swanson E."/>
            <person name="Gueddou A."/>
            <person name="Louati M."/>
            <person name="Nouioui I."/>
            <person name="Hezbri K."/>
            <person name="Abebe-Akele F."/>
            <person name="Simpson S."/>
            <person name="Morris K."/>
            <person name="Thomas K."/>
            <person name="Gtari M."/>
            <person name="Tisa L.S."/>
        </authorList>
    </citation>
    <scope>NUCLEOTIDE SEQUENCE [LARGE SCALE GENOMIC DNA]</scope>
    <source>
        <strain evidence="5">NRRL B-16219</strain>
    </source>
</reference>
<keyword evidence="5" id="KW-1185">Reference proteome</keyword>
<proteinExistence type="predicted"/>
<dbReference type="EMBL" id="MAXA01000125">
    <property type="protein sequence ID" value="OHV35570.1"/>
    <property type="molecule type" value="Genomic_DNA"/>
</dbReference>
<dbReference type="Proteomes" id="UP000179769">
    <property type="component" value="Unassembled WGS sequence"/>
</dbReference>
<evidence type="ECO:0000313" key="4">
    <source>
        <dbReference type="EMBL" id="OHV35570.1"/>
    </source>
</evidence>
<organism evidence="4 5">
    <name type="scientific">Parafrankia soli</name>
    <dbReference type="NCBI Taxonomy" id="2599596"/>
    <lineage>
        <taxon>Bacteria</taxon>
        <taxon>Bacillati</taxon>
        <taxon>Actinomycetota</taxon>
        <taxon>Actinomycetes</taxon>
        <taxon>Frankiales</taxon>
        <taxon>Frankiaceae</taxon>
        <taxon>Parafrankia</taxon>
    </lineage>
</organism>
<name>A0A1S1QNK5_9ACTN</name>
<protein>
    <recommendedName>
        <fullName evidence="3">HTH tetR-type domain-containing protein</fullName>
    </recommendedName>
</protein>
<dbReference type="InterPro" id="IPR009057">
    <property type="entry name" value="Homeodomain-like_sf"/>
</dbReference>
<gene>
    <name evidence="4" type="ORF">BBK14_15145</name>
</gene>
<dbReference type="GO" id="GO:0003677">
    <property type="term" value="F:DNA binding"/>
    <property type="evidence" value="ECO:0007669"/>
    <property type="project" value="UniProtKB-UniRule"/>
</dbReference>
<evidence type="ECO:0000256" key="2">
    <source>
        <dbReference type="PROSITE-ProRule" id="PRU00335"/>
    </source>
</evidence>
<evidence type="ECO:0000313" key="5">
    <source>
        <dbReference type="Proteomes" id="UP000179769"/>
    </source>
</evidence>
<accession>A0A1S1QNK5</accession>
<feature type="domain" description="HTH tetR-type" evidence="3">
    <location>
        <begin position="1"/>
        <end position="59"/>
    </location>
</feature>
<sequence>MLRTAADVVNRTGLTVSLDHLNLEEIIRLADVSRSAVYRRWPSKDLFVSDLVKELAAGAVPGIERDEIELFRRVVRAHEDGFSTPQGRRDLITELFRELALLDFEVLRTSAGWRTYIALHATFLSLPDGGLREEVREALAQSQRDHVARVARSWVQLTQVFGYRLRPELEATFDTMVNLFDATLRGLYLVSLATPDVAERRLNARPFGASGTEEWSLPAMGLASVAMTFLEPDPTVVWSDERSTAVRQALAPWTIPDA</sequence>
<dbReference type="AlphaFoldDB" id="A0A1S1QNK5"/>
<dbReference type="SUPFAM" id="SSF46689">
    <property type="entry name" value="Homeodomain-like"/>
    <property type="match status" value="1"/>
</dbReference>
<comment type="caution">
    <text evidence="4">The sequence shown here is derived from an EMBL/GenBank/DDBJ whole genome shotgun (WGS) entry which is preliminary data.</text>
</comment>
<evidence type="ECO:0000256" key="1">
    <source>
        <dbReference type="ARBA" id="ARBA00023125"/>
    </source>
</evidence>
<dbReference type="OrthoDB" id="9796019at2"/>
<dbReference type="PROSITE" id="PS50977">
    <property type="entry name" value="HTH_TETR_2"/>
    <property type="match status" value="1"/>
</dbReference>
<dbReference type="InterPro" id="IPR001647">
    <property type="entry name" value="HTH_TetR"/>
</dbReference>
<dbReference type="Gene3D" id="1.10.357.10">
    <property type="entry name" value="Tetracycline Repressor, domain 2"/>
    <property type="match status" value="1"/>
</dbReference>